<evidence type="ECO:0000313" key="2">
    <source>
        <dbReference type="EMBL" id="AHH17568.1"/>
    </source>
</evidence>
<proteinExistence type="predicted"/>
<dbReference type="eggNOG" id="COG1804">
    <property type="taxonomic scope" value="Bacteria"/>
</dbReference>
<dbReference type="AlphaFoldDB" id="W5TEY6"/>
<name>W5TEY6_9NOCA</name>
<keyword evidence="3" id="KW-1185">Reference proteome</keyword>
<dbReference type="Gene3D" id="3.40.50.10540">
    <property type="entry name" value="Crotonobetainyl-coa:carnitine coa-transferase, domain 1"/>
    <property type="match status" value="1"/>
</dbReference>
<dbReference type="STRING" id="1415166.NONO_c27760"/>
<dbReference type="PANTHER" id="PTHR48207">
    <property type="entry name" value="SUCCINATE--HYDROXYMETHYLGLUTARATE COA-TRANSFERASE"/>
    <property type="match status" value="1"/>
</dbReference>
<dbReference type="EMBL" id="CP006850">
    <property type="protein sequence ID" value="AHH17568.1"/>
    <property type="molecule type" value="Genomic_DNA"/>
</dbReference>
<evidence type="ECO:0000256" key="1">
    <source>
        <dbReference type="ARBA" id="ARBA00022679"/>
    </source>
</evidence>
<dbReference type="Proteomes" id="UP000019150">
    <property type="component" value="Chromosome"/>
</dbReference>
<dbReference type="KEGG" id="nno:NONO_c27760"/>
<dbReference type="Gene3D" id="3.30.1540.10">
    <property type="entry name" value="formyl-coa transferase, domain 3"/>
    <property type="match status" value="1"/>
</dbReference>
<dbReference type="HOGENOM" id="CLU_033975_0_0_11"/>
<dbReference type="InterPro" id="IPR023606">
    <property type="entry name" value="CoA-Trfase_III_dom_1_sf"/>
</dbReference>
<dbReference type="PATRIC" id="fig|1415166.3.peg.2846"/>
<dbReference type="InterPro" id="IPR003673">
    <property type="entry name" value="CoA-Trfase_fam_III"/>
</dbReference>
<sequence length="417" mass="44860">MTDPITAQRRPLEGLRVLDLTVALAGPYGTLLLAGLGAEVIKIESPGGGDIARMNPPFYGERGMHFDALEDGDISLSILARAREKKSISLDLKSDAGRQLFYRLVEQADIVFENLSDGTVERLGVDYETVRAHNPRIVYCSVSGLGRPSLYPGVKAMDITVQALSGLMDTTGHADGPPLRVGIAISDLLAPLYGVIGVQSALRQREVTGQGQHVVVSMLECLTSLLPFEHLDVLQRNGFPPRSGNHHNRLAPFGVYPTSDGYVSIAAASDAWMRSIFDAMGKPELIEDPRFASRGPRAMNADALNTMIEEWTARQTSAEVIEELSTRRSVPCVPVRTASEALSDPALFERGVLQHLQHPRAGTIDAVAGGIPIHMSDASVGLERPAAELGADNADVYGQLLGLSADELARLRDEGIV</sequence>
<dbReference type="InterPro" id="IPR044855">
    <property type="entry name" value="CoA-Trfase_III_dom3_sf"/>
</dbReference>
<evidence type="ECO:0000313" key="3">
    <source>
        <dbReference type="Proteomes" id="UP000019150"/>
    </source>
</evidence>
<dbReference type="InterPro" id="IPR050483">
    <property type="entry name" value="CoA-transferase_III_domain"/>
</dbReference>
<gene>
    <name evidence="2" type="ORF">NONO_c27760</name>
</gene>
<reference evidence="2 3" key="1">
    <citation type="journal article" date="2014" name="Appl. Environ. Microbiol.">
        <title>Insights into the Microbial Degradation of Rubber and Gutta-Percha by Analysis of the Complete Genome of Nocardia nova SH22a.</title>
        <authorList>
            <person name="Luo Q."/>
            <person name="Hiessl S."/>
            <person name="Poehlein A."/>
            <person name="Daniel R."/>
            <person name="Steinbuchel A."/>
        </authorList>
    </citation>
    <scope>NUCLEOTIDE SEQUENCE [LARGE SCALE GENOMIC DNA]</scope>
    <source>
        <strain evidence="2">SH22a</strain>
    </source>
</reference>
<organism evidence="2 3">
    <name type="scientific">Nocardia nova SH22a</name>
    <dbReference type="NCBI Taxonomy" id="1415166"/>
    <lineage>
        <taxon>Bacteria</taxon>
        <taxon>Bacillati</taxon>
        <taxon>Actinomycetota</taxon>
        <taxon>Actinomycetes</taxon>
        <taxon>Mycobacteriales</taxon>
        <taxon>Nocardiaceae</taxon>
        <taxon>Nocardia</taxon>
    </lineage>
</organism>
<dbReference type="GO" id="GO:0033608">
    <property type="term" value="F:formyl-CoA transferase activity"/>
    <property type="evidence" value="ECO:0007669"/>
    <property type="project" value="UniProtKB-EC"/>
</dbReference>
<dbReference type="Pfam" id="PF02515">
    <property type="entry name" value="CoA_transf_3"/>
    <property type="match status" value="1"/>
</dbReference>
<accession>W5TEY6</accession>
<dbReference type="RefSeq" id="WP_202807985.1">
    <property type="nucleotide sequence ID" value="NZ_CP006850.1"/>
</dbReference>
<keyword evidence="1 2" id="KW-0808">Transferase</keyword>
<dbReference type="EC" id="2.8.3.16" evidence="2"/>
<dbReference type="SUPFAM" id="SSF89796">
    <property type="entry name" value="CoA-transferase family III (CaiB/BaiF)"/>
    <property type="match status" value="1"/>
</dbReference>
<protein>
    <submittedName>
        <fullName evidence="2">Putative acyl-CoA transferases/carnitine dehydratase</fullName>
        <ecNumber evidence="2">2.8.3.16</ecNumber>
    </submittedName>
</protein>
<dbReference type="PANTHER" id="PTHR48207:SF3">
    <property type="entry name" value="SUCCINATE--HYDROXYMETHYLGLUTARATE COA-TRANSFERASE"/>
    <property type="match status" value="1"/>
</dbReference>